<organism evidence="2 3">
    <name type="scientific">Candidatus Azambacteria bacterium RIFCSPLOWO2_01_FULL_46_25</name>
    <dbReference type="NCBI Taxonomy" id="1797298"/>
    <lineage>
        <taxon>Bacteria</taxon>
        <taxon>Candidatus Azamiibacteriota</taxon>
    </lineage>
</organism>
<evidence type="ECO:0008006" key="4">
    <source>
        <dbReference type="Google" id="ProtNLM"/>
    </source>
</evidence>
<dbReference type="STRING" id="1797298.A2988_03555"/>
<accession>A0A1F5BVD6</accession>
<gene>
    <name evidence="2" type="ORF">A2988_03555</name>
</gene>
<name>A0A1F5BVD6_9BACT</name>
<protein>
    <recommendedName>
        <fullName evidence="4">Prepilin-type N-terminal cleavage/methylation domain-containing protein</fullName>
    </recommendedName>
</protein>
<keyword evidence="1" id="KW-1133">Transmembrane helix</keyword>
<dbReference type="Pfam" id="PF07963">
    <property type="entry name" value="N_methyl"/>
    <property type="match status" value="1"/>
</dbReference>
<evidence type="ECO:0000313" key="3">
    <source>
        <dbReference type="Proteomes" id="UP000176650"/>
    </source>
</evidence>
<feature type="transmembrane region" description="Helical" evidence="1">
    <location>
        <begin position="31"/>
        <end position="54"/>
    </location>
</feature>
<dbReference type="InterPro" id="IPR012902">
    <property type="entry name" value="N_methyl_site"/>
</dbReference>
<dbReference type="EMBL" id="MEYS01000001">
    <property type="protein sequence ID" value="OGD34559.1"/>
    <property type="molecule type" value="Genomic_DNA"/>
</dbReference>
<evidence type="ECO:0000313" key="2">
    <source>
        <dbReference type="EMBL" id="OGD34559.1"/>
    </source>
</evidence>
<proteinExistence type="predicted"/>
<dbReference type="PROSITE" id="PS00409">
    <property type="entry name" value="PROKAR_NTER_METHYL"/>
    <property type="match status" value="1"/>
</dbReference>
<evidence type="ECO:0000256" key="1">
    <source>
        <dbReference type="SAM" id="Phobius"/>
    </source>
</evidence>
<dbReference type="SUPFAM" id="SSF54523">
    <property type="entry name" value="Pili subunits"/>
    <property type="match status" value="1"/>
</dbReference>
<sequence length="192" mass="20825">MKPETYHQKPEAKKKQPLFHVSCFMFHERGYSLIELLVAIGIFATVVAIMSGMFMTSLRGQKKAVTVQNVADNIRYAMEIMSKEIRMGSNFNPIGATDLQFKSNMPNRNGANVEFSLQGGRIMFDDDTGALPAADSITSANVAVTALNFSLYPTTGTQKRVLISIQAASAGTASDAATSINVQTTVAPRIIQ</sequence>
<reference evidence="2 3" key="1">
    <citation type="journal article" date="2016" name="Nat. Commun.">
        <title>Thousands of microbial genomes shed light on interconnected biogeochemical processes in an aquifer system.</title>
        <authorList>
            <person name="Anantharaman K."/>
            <person name="Brown C.T."/>
            <person name="Hug L.A."/>
            <person name="Sharon I."/>
            <person name="Castelle C.J."/>
            <person name="Probst A.J."/>
            <person name="Thomas B.C."/>
            <person name="Singh A."/>
            <person name="Wilkins M.J."/>
            <person name="Karaoz U."/>
            <person name="Brodie E.L."/>
            <person name="Williams K.H."/>
            <person name="Hubbard S.S."/>
            <person name="Banfield J.F."/>
        </authorList>
    </citation>
    <scope>NUCLEOTIDE SEQUENCE [LARGE SCALE GENOMIC DNA]</scope>
</reference>
<keyword evidence="1" id="KW-0812">Transmembrane</keyword>
<dbReference type="AlphaFoldDB" id="A0A1F5BVD6"/>
<dbReference type="NCBIfam" id="TIGR02532">
    <property type="entry name" value="IV_pilin_GFxxxE"/>
    <property type="match status" value="1"/>
</dbReference>
<keyword evidence="1" id="KW-0472">Membrane</keyword>
<dbReference type="Proteomes" id="UP000176650">
    <property type="component" value="Unassembled WGS sequence"/>
</dbReference>
<dbReference type="InterPro" id="IPR045584">
    <property type="entry name" value="Pilin-like"/>
</dbReference>
<comment type="caution">
    <text evidence="2">The sequence shown here is derived from an EMBL/GenBank/DDBJ whole genome shotgun (WGS) entry which is preliminary data.</text>
</comment>